<keyword evidence="13" id="KW-0449">Lipoprotein</keyword>
<comment type="cofactor">
    <cofactor evidence="1">
        <name>Mn(2+)</name>
        <dbReference type="ChEBI" id="CHEBI:29035"/>
    </cofactor>
</comment>
<reference evidence="17 18" key="1">
    <citation type="journal article" date="2018" name="Nat. Ecol. Evol.">
        <title>Shark genomes provide insights into elasmobranch evolution and the origin of vertebrates.</title>
        <authorList>
            <person name="Hara Y"/>
            <person name="Yamaguchi K"/>
            <person name="Onimaru K"/>
            <person name="Kadota M"/>
            <person name="Koyanagi M"/>
            <person name="Keeley SD"/>
            <person name="Tatsumi K"/>
            <person name="Tanaka K"/>
            <person name="Motone F"/>
            <person name="Kageyama Y"/>
            <person name="Nozu R"/>
            <person name="Adachi N"/>
            <person name="Nishimura O"/>
            <person name="Nakagawa R"/>
            <person name="Tanegashima C"/>
            <person name="Kiyatake I"/>
            <person name="Matsumoto R"/>
            <person name="Murakumo K"/>
            <person name="Nishida K"/>
            <person name="Terakita A"/>
            <person name="Kuratani S"/>
            <person name="Sato K"/>
            <person name="Hyodo S Kuraku.S."/>
        </authorList>
    </citation>
    <scope>NUCLEOTIDE SEQUENCE [LARGE SCALE GENOMIC DNA]</scope>
</reference>
<evidence type="ECO:0000256" key="13">
    <source>
        <dbReference type="ARBA" id="ARBA00023288"/>
    </source>
</evidence>
<evidence type="ECO:0000256" key="6">
    <source>
        <dbReference type="ARBA" id="ARBA00022553"/>
    </source>
</evidence>
<organism evidence="17 18">
    <name type="scientific">Scyliorhinus torazame</name>
    <name type="common">Cloudy catshark</name>
    <name type="synonym">Catulus torazame</name>
    <dbReference type="NCBI Taxonomy" id="75743"/>
    <lineage>
        <taxon>Eukaryota</taxon>
        <taxon>Metazoa</taxon>
        <taxon>Chordata</taxon>
        <taxon>Craniata</taxon>
        <taxon>Vertebrata</taxon>
        <taxon>Chondrichthyes</taxon>
        <taxon>Elasmobranchii</taxon>
        <taxon>Galeomorphii</taxon>
        <taxon>Galeoidea</taxon>
        <taxon>Carcharhiniformes</taxon>
        <taxon>Scyliorhinidae</taxon>
        <taxon>Scyliorhinus</taxon>
    </lineage>
</organism>
<keyword evidence="12" id="KW-0464">Manganese</keyword>
<evidence type="ECO:0000256" key="11">
    <source>
        <dbReference type="ARBA" id="ARBA00023136"/>
    </source>
</evidence>
<dbReference type="AlphaFoldDB" id="A0A401Q6T0"/>
<gene>
    <name evidence="17" type="ORF">scyTo_0023265</name>
</gene>
<evidence type="ECO:0000256" key="8">
    <source>
        <dbReference type="ARBA" id="ARBA00022723"/>
    </source>
</evidence>
<evidence type="ECO:0000256" key="5">
    <source>
        <dbReference type="ARBA" id="ARBA00022490"/>
    </source>
</evidence>
<sequence>MSVVLICFPNAPKVSEEAILREEELNAYIEQKVTESFKQQLEDGEPNLFYVMQSLAMEEIPNLPPGGGLSSKRDFIIDIYKRLKDEYK</sequence>
<evidence type="ECO:0000256" key="15">
    <source>
        <dbReference type="ARBA" id="ARBA00048336"/>
    </source>
</evidence>
<feature type="domain" description="Protein serine/threonine phosphatase 2C C-terminal" evidence="16">
    <location>
        <begin position="2"/>
        <end position="81"/>
    </location>
</feature>
<evidence type="ECO:0000256" key="14">
    <source>
        <dbReference type="ARBA" id="ARBA00047761"/>
    </source>
</evidence>
<dbReference type="GO" id="GO:0005829">
    <property type="term" value="C:cytosol"/>
    <property type="evidence" value="ECO:0007669"/>
    <property type="project" value="UniProtKB-SubCell"/>
</dbReference>
<evidence type="ECO:0000256" key="1">
    <source>
        <dbReference type="ARBA" id="ARBA00001936"/>
    </source>
</evidence>
<keyword evidence="8" id="KW-0479">Metal-binding</keyword>
<comment type="similarity">
    <text evidence="4">Belongs to the PP2C family.</text>
</comment>
<feature type="non-terminal residue" evidence="17">
    <location>
        <position position="88"/>
    </location>
</feature>
<keyword evidence="10" id="KW-0460">Magnesium</keyword>
<dbReference type="OrthoDB" id="8931327at2759"/>
<evidence type="ECO:0000256" key="7">
    <source>
        <dbReference type="ARBA" id="ARBA00022707"/>
    </source>
</evidence>
<evidence type="ECO:0000256" key="9">
    <source>
        <dbReference type="ARBA" id="ARBA00022801"/>
    </source>
</evidence>
<dbReference type="GO" id="GO:0004722">
    <property type="term" value="F:protein serine/threonine phosphatase activity"/>
    <property type="evidence" value="ECO:0007669"/>
    <property type="project" value="UniProtKB-EC"/>
</dbReference>
<evidence type="ECO:0000256" key="12">
    <source>
        <dbReference type="ARBA" id="ARBA00023211"/>
    </source>
</evidence>
<keyword evidence="5" id="KW-0963">Cytoplasm</keyword>
<dbReference type="STRING" id="75743.A0A401Q6T0"/>
<comment type="catalytic activity">
    <reaction evidence="14">
        <text>O-phospho-L-seryl-[protein] + H2O = L-seryl-[protein] + phosphate</text>
        <dbReference type="Rhea" id="RHEA:20629"/>
        <dbReference type="Rhea" id="RHEA-COMP:9863"/>
        <dbReference type="Rhea" id="RHEA-COMP:11604"/>
        <dbReference type="ChEBI" id="CHEBI:15377"/>
        <dbReference type="ChEBI" id="CHEBI:29999"/>
        <dbReference type="ChEBI" id="CHEBI:43474"/>
        <dbReference type="ChEBI" id="CHEBI:83421"/>
        <dbReference type="EC" id="3.1.3.16"/>
    </reaction>
</comment>
<dbReference type="SUPFAM" id="SSF81601">
    <property type="entry name" value="Protein serine/threonine phosphatase 2C, C-terminal domain"/>
    <property type="match status" value="1"/>
</dbReference>
<comment type="caution">
    <text evidence="17">The sequence shown here is derived from an EMBL/GenBank/DDBJ whole genome shotgun (WGS) entry which is preliminary data.</text>
</comment>
<accession>A0A401Q6T0</accession>
<dbReference type="GO" id="GO:0030145">
    <property type="term" value="F:manganese ion binding"/>
    <property type="evidence" value="ECO:0007669"/>
    <property type="project" value="InterPro"/>
</dbReference>
<evidence type="ECO:0000256" key="3">
    <source>
        <dbReference type="ARBA" id="ARBA00004635"/>
    </source>
</evidence>
<evidence type="ECO:0000256" key="2">
    <source>
        <dbReference type="ARBA" id="ARBA00004514"/>
    </source>
</evidence>
<evidence type="ECO:0000313" key="18">
    <source>
        <dbReference type="Proteomes" id="UP000288216"/>
    </source>
</evidence>
<evidence type="ECO:0000256" key="4">
    <source>
        <dbReference type="ARBA" id="ARBA00006702"/>
    </source>
</evidence>
<comment type="catalytic activity">
    <reaction evidence="15">
        <text>O-phospho-L-threonyl-[protein] + H2O = L-threonyl-[protein] + phosphate</text>
        <dbReference type="Rhea" id="RHEA:47004"/>
        <dbReference type="Rhea" id="RHEA-COMP:11060"/>
        <dbReference type="Rhea" id="RHEA-COMP:11605"/>
        <dbReference type="ChEBI" id="CHEBI:15377"/>
        <dbReference type="ChEBI" id="CHEBI:30013"/>
        <dbReference type="ChEBI" id="CHEBI:43474"/>
        <dbReference type="ChEBI" id="CHEBI:61977"/>
        <dbReference type="EC" id="3.1.3.16"/>
    </reaction>
</comment>
<keyword evidence="6" id="KW-0597">Phosphoprotein</keyword>
<evidence type="ECO:0000313" key="17">
    <source>
        <dbReference type="EMBL" id="GCB81089.1"/>
    </source>
</evidence>
<comment type="subcellular location">
    <subcellularLocation>
        <location evidence="2">Cytoplasm</location>
        <location evidence="2">Cytosol</location>
    </subcellularLocation>
    <subcellularLocation>
        <location evidence="3">Membrane</location>
        <topology evidence="3">Lipid-anchor</topology>
    </subcellularLocation>
</comment>
<dbReference type="Proteomes" id="UP000288216">
    <property type="component" value="Unassembled WGS sequence"/>
</dbReference>
<dbReference type="Pfam" id="PF07830">
    <property type="entry name" value="PP2C_C"/>
    <property type="match status" value="1"/>
</dbReference>
<evidence type="ECO:0000259" key="16">
    <source>
        <dbReference type="Pfam" id="PF07830"/>
    </source>
</evidence>
<dbReference type="InterPro" id="IPR012911">
    <property type="entry name" value="PP2C_C"/>
</dbReference>
<keyword evidence="11" id="KW-0472">Membrane</keyword>
<protein>
    <recommendedName>
        <fullName evidence="16">Protein serine/threonine phosphatase 2C C-terminal domain-containing protein</fullName>
    </recommendedName>
</protein>
<keyword evidence="9" id="KW-0378">Hydrolase</keyword>
<dbReference type="GO" id="GO:0000287">
    <property type="term" value="F:magnesium ion binding"/>
    <property type="evidence" value="ECO:0007669"/>
    <property type="project" value="InterPro"/>
</dbReference>
<dbReference type="InterPro" id="IPR036580">
    <property type="entry name" value="PP2C_C_sf"/>
</dbReference>
<proteinExistence type="inferred from homology"/>
<dbReference type="GO" id="GO:0016020">
    <property type="term" value="C:membrane"/>
    <property type="evidence" value="ECO:0007669"/>
    <property type="project" value="UniProtKB-SubCell"/>
</dbReference>
<dbReference type="FunFam" id="1.10.10.430:FF:000001">
    <property type="entry name" value="protein phosphatase 1B isoform X1"/>
    <property type="match status" value="1"/>
</dbReference>
<keyword evidence="7" id="KW-0519">Myristate</keyword>
<keyword evidence="18" id="KW-1185">Reference proteome</keyword>
<dbReference type="OMA" id="NCIYHAD"/>
<name>A0A401Q6T0_SCYTO</name>
<dbReference type="EMBL" id="BFAA01027775">
    <property type="protein sequence ID" value="GCB81089.1"/>
    <property type="molecule type" value="Genomic_DNA"/>
</dbReference>
<dbReference type="Gene3D" id="1.10.10.430">
    <property type="entry name" value="Phosphatase 2C, C-terminal domain suprefamily"/>
    <property type="match status" value="1"/>
</dbReference>
<evidence type="ECO:0000256" key="10">
    <source>
        <dbReference type="ARBA" id="ARBA00022842"/>
    </source>
</evidence>